<dbReference type="AlphaFoldDB" id="A0A2H1WX98"/>
<gene>
    <name evidence="1" type="ORF">SFRICE_027303</name>
</gene>
<evidence type="ECO:0000313" key="1">
    <source>
        <dbReference type="EMBL" id="SOQ57690.1"/>
    </source>
</evidence>
<proteinExistence type="predicted"/>
<sequence>MQHPDYPTFPYLYTQIFLPMEHINDQTVVAESDWEDWEGANWDFGNLTHKTEHNANIVSRRFSGRPWYHSGPAHSCRSMALPHLISDSPRRTVRELELAFARDFVRVVVLVVGVQNAAVCHRQRPPIHNFIIIMKRSQSYILYLAYQ</sequence>
<dbReference type="EMBL" id="ODYU01011762">
    <property type="protein sequence ID" value="SOQ57690.1"/>
    <property type="molecule type" value="Genomic_DNA"/>
</dbReference>
<accession>A0A2H1WX98</accession>
<name>A0A2H1WX98_SPOFR</name>
<protein>
    <submittedName>
        <fullName evidence="1">SFRICE_027303</fullName>
    </submittedName>
</protein>
<organism evidence="1">
    <name type="scientific">Spodoptera frugiperda</name>
    <name type="common">Fall armyworm</name>
    <dbReference type="NCBI Taxonomy" id="7108"/>
    <lineage>
        <taxon>Eukaryota</taxon>
        <taxon>Metazoa</taxon>
        <taxon>Ecdysozoa</taxon>
        <taxon>Arthropoda</taxon>
        <taxon>Hexapoda</taxon>
        <taxon>Insecta</taxon>
        <taxon>Pterygota</taxon>
        <taxon>Neoptera</taxon>
        <taxon>Endopterygota</taxon>
        <taxon>Lepidoptera</taxon>
        <taxon>Glossata</taxon>
        <taxon>Ditrysia</taxon>
        <taxon>Noctuoidea</taxon>
        <taxon>Noctuidae</taxon>
        <taxon>Amphipyrinae</taxon>
        <taxon>Spodoptera</taxon>
    </lineage>
</organism>
<reference evidence="1" key="1">
    <citation type="submission" date="2016-07" db="EMBL/GenBank/DDBJ databases">
        <authorList>
            <person name="Bretaudeau A."/>
        </authorList>
    </citation>
    <scope>NUCLEOTIDE SEQUENCE</scope>
    <source>
        <strain evidence="1">Rice</strain>
        <tissue evidence="1">Whole body</tissue>
    </source>
</reference>